<gene>
    <name evidence="2" type="ORF">U1T56_07095</name>
</gene>
<dbReference type="EMBL" id="JBBLZC010000005">
    <property type="protein sequence ID" value="MEK0082910.1"/>
    <property type="molecule type" value="Genomic_DNA"/>
</dbReference>
<evidence type="ECO:0000313" key="2">
    <source>
        <dbReference type="EMBL" id="MEK0082910.1"/>
    </source>
</evidence>
<dbReference type="RefSeq" id="WP_418158760.1">
    <property type="nucleotide sequence ID" value="NZ_JBBLZC010000005.1"/>
</dbReference>
<name>A0ABU8XNY4_9PROT</name>
<organism evidence="2 3">
    <name type="scientific">Benzoatithermus flavus</name>
    <dbReference type="NCBI Taxonomy" id="3108223"/>
    <lineage>
        <taxon>Bacteria</taxon>
        <taxon>Pseudomonadati</taxon>
        <taxon>Pseudomonadota</taxon>
        <taxon>Alphaproteobacteria</taxon>
        <taxon>Geminicoccales</taxon>
        <taxon>Geminicoccaceae</taxon>
        <taxon>Benzoatithermus</taxon>
    </lineage>
</organism>
<dbReference type="Proteomes" id="UP001375743">
    <property type="component" value="Unassembled WGS sequence"/>
</dbReference>
<feature type="region of interest" description="Disordered" evidence="1">
    <location>
        <begin position="1"/>
        <end position="63"/>
    </location>
</feature>
<sequence length="63" mass="7078">MATNEPAEQAPKPERPPVEREPYIPRPPSREELEQISREQALITDEWTGEEEPEGGRQPPSGG</sequence>
<keyword evidence="3" id="KW-1185">Reference proteome</keyword>
<reference evidence="2 3" key="1">
    <citation type="submission" date="2024-01" db="EMBL/GenBank/DDBJ databases">
        <title>Multi-omics insights into the function and evolution of sodium benzoate biodegradation pathways in Benzoatithermus flavus gen. nov., sp. nov. from hot spring.</title>
        <authorList>
            <person name="Hu C.-J."/>
            <person name="Li W.-J."/>
        </authorList>
    </citation>
    <scope>NUCLEOTIDE SEQUENCE [LARGE SCALE GENOMIC DNA]</scope>
    <source>
        <strain evidence="2 3">SYSU G07066</strain>
    </source>
</reference>
<proteinExistence type="predicted"/>
<accession>A0ABU8XNY4</accession>
<comment type="caution">
    <text evidence="2">The sequence shown here is derived from an EMBL/GenBank/DDBJ whole genome shotgun (WGS) entry which is preliminary data.</text>
</comment>
<feature type="compositionally biased region" description="Basic and acidic residues" evidence="1">
    <location>
        <begin position="11"/>
        <end position="37"/>
    </location>
</feature>
<evidence type="ECO:0000256" key="1">
    <source>
        <dbReference type="SAM" id="MobiDB-lite"/>
    </source>
</evidence>
<evidence type="ECO:0000313" key="3">
    <source>
        <dbReference type="Proteomes" id="UP001375743"/>
    </source>
</evidence>
<protein>
    <submittedName>
        <fullName evidence="2">Uncharacterized protein</fullName>
    </submittedName>
</protein>